<name>A0ABP7FK68_9MICO</name>
<organism evidence="3 4">
    <name type="scientific">Leifsonella bigeumensis</name>
    <dbReference type="NCBI Taxonomy" id="433643"/>
    <lineage>
        <taxon>Bacteria</taxon>
        <taxon>Bacillati</taxon>
        <taxon>Actinomycetota</taxon>
        <taxon>Actinomycetes</taxon>
        <taxon>Micrococcales</taxon>
        <taxon>Microbacteriaceae</taxon>
        <taxon>Leifsonella</taxon>
    </lineage>
</organism>
<proteinExistence type="predicted"/>
<sequence length="189" mass="20242">MSESTEADDRDEASPGDTSEIASPRKLNVKLLAIVGGGVLVLALAAGIVLVLTQPTAIQRAGDACSGSKPFQALLNEENITSSPSPTTDSDKPKEDSDFIDKIFDGVVTVEDGGKTLIVRTKPKDDDILGISTLALDCVYEQLDMPKYLTEEIGVTRALDGRQAGEWADYTASWSYHPDNGMNLIIVQK</sequence>
<feature type="region of interest" description="Disordered" evidence="1">
    <location>
        <begin position="77"/>
        <end position="96"/>
    </location>
</feature>
<protein>
    <submittedName>
        <fullName evidence="3">Uncharacterized protein</fullName>
    </submittedName>
</protein>
<feature type="region of interest" description="Disordered" evidence="1">
    <location>
        <begin position="1"/>
        <end position="21"/>
    </location>
</feature>
<dbReference type="Proteomes" id="UP001501004">
    <property type="component" value="Unassembled WGS sequence"/>
</dbReference>
<evidence type="ECO:0000256" key="2">
    <source>
        <dbReference type="SAM" id="Phobius"/>
    </source>
</evidence>
<keyword evidence="2" id="KW-0812">Transmembrane</keyword>
<keyword evidence="2" id="KW-0472">Membrane</keyword>
<evidence type="ECO:0000256" key="1">
    <source>
        <dbReference type="SAM" id="MobiDB-lite"/>
    </source>
</evidence>
<evidence type="ECO:0000313" key="3">
    <source>
        <dbReference type="EMBL" id="GAA3739585.1"/>
    </source>
</evidence>
<gene>
    <name evidence="3" type="ORF">GCM10022239_14040</name>
</gene>
<keyword evidence="2" id="KW-1133">Transmembrane helix</keyword>
<evidence type="ECO:0000313" key="4">
    <source>
        <dbReference type="Proteomes" id="UP001501004"/>
    </source>
</evidence>
<feature type="transmembrane region" description="Helical" evidence="2">
    <location>
        <begin position="31"/>
        <end position="52"/>
    </location>
</feature>
<accession>A0ABP7FK68</accession>
<keyword evidence="4" id="KW-1185">Reference proteome</keyword>
<dbReference type="EMBL" id="BAABAE010000003">
    <property type="protein sequence ID" value="GAA3739585.1"/>
    <property type="molecule type" value="Genomic_DNA"/>
</dbReference>
<feature type="compositionally biased region" description="Acidic residues" evidence="1">
    <location>
        <begin position="1"/>
        <end position="11"/>
    </location>
</feature>
<comment type="caution">
    <text evidence="3">The sequence shown here is derived from an EMBL/GenBank/DDBJ whole genome shotgun (WGS) entry which is preliminary data.</text>
</comment>
<dbReference type="RefSeq" id="WP_344755135.1">
    <property type="nucleotide sequence ID" value="NZ_BAABAE010000003.1"/>
</dbReference>
<reference evidence="4" key="1">
    <citation type="journal article" date="2019" name="Int. J. Syst. Evol. Microbiol.">
        <title>The Global Catalogue of Microorganisms (GCM) 10K type strain sequencing project: providing services to taxonomists for standard genome sequencing and annotation.</title>
        <authorList>
            <consortium name="The Broad Institute Genomics Platform"/>
            <consortium name="The Broad Institute Genome Sequencing Center for Infectious Disease"/>
            <person name="Wu L."/>
            <person name="Ma J."/>
        </authorList>
    </citation>
    <scope>NUCLEOTIDE SEQUENCE [LARGE SCALE GENOMIC DNA]</scope>
    <source>
        <strain evidence="4">JCM 16949</strain>
    </source>
</reference>